<organism evidence="6 7">
    <name type="scientific">Actinomycetospora termitidis</name>
    <dbReference type="NCBI Taxonomy" id="3053470"/>
    <lineage>
        <taxon>Bacteria</taxon>
        <taxon>Bacillati</taxon>
        <taxon>Actinomycetota</taxon>
        <taxon>Actinomycetes</taxon>
        <taxon>Pseudonocardiales</taxon>
        <taxon>Pseudonocardiaceae</taxon>
        <taxon>Actinomycetospora</taxon>
    </lineage>
</organism>
<dbReference type="PANTHER" id="PTHR43248">
    <property type="entry name" value="2-SUCCINYL-6-HYDROXY-2,4-CYCLOHEXADIENE-1-CARBOXYLATE SYNTHASE"/>
    <property type="match status" value="1"/>
</dbReference>
<gene>
    <name evidence="6" type="ORF">QRT03_28880</name>
</gene>
<evidence type="ECO:0000313" key="6">
    <source>
        <dbReference type="EMBL" id="MDL5160015.1"/>
    </source>
</evidence>
<dbReference type="Gene3D" id="3.40.50.1820">
    <property type="entry name" value="alpha/beta hydrolase"/>
    <property type="match status" value="1"/>
</dbReference>
<accession>A0ABT7MH53</accession>
<dbReference type="Pfam" id="PF08386">
    <property type="entry name" value="Abhydrolase_4"/>
    <property type="match status" value="1"/>
</dbReference>
<evidence type="ECO:0000256" key="3">
    <source>
        <dbReference type="SAM" id="SignalP"/>
    </source>
</evidence>
<evidence type="ECO:0000256" key="2">
    <source>
        <dbReference type="ARBA" id="ARBA00022801"/>
    </source>
</evidence>
<feature type="chain" id="PRO_5046705417" evidence="3">
    <location>
        <begin position="25"/>
        <end position="515"/>
    </location>
</feature>
<comment type="caution">
    <text evidence="6">The sequence shown here is derived from an EMBL/GenBank/DDBJ whole genome shotgun (WGS) entry which is preliminary data.</text>
</comment>
<dbReference type="PANTHER" id="PTHR43248:SF25">
    <property type="entry name" value="AB HYDROLASE-1 DOMAIN-CONTAINING PROTEIN-RELATED"/>
    <property type="match status" value="1"/>
</dbReference>
<dbReference type="InterPro" id="IPR013595">
    <property type="entry name" value="Pept_S33_TAP-like_C"/>
</dbReference>
<dbReference type="InterPro" id="IPR000073">
    <property type="entry name" value="AB_hydrolase_1"/>
</dbReference>
<reference evidence="6 7" key="1">
    <citation type="submission" date="2023-06" db="EMBL/GenBank/DDBJ databases">
        <title>Actinomycetospora Odt1-22.</title>
        <authorList>
            <person name="Supong K."/>
        </authorList>
    </citation>
    <scope>NUCLEOTIDE SEQUENCE [LARGE SCALE GENOMIC DNA]</scope>
    <source>
        <strain evidence="6 7">Odt1-22</strain>
    </source>
</reference>
<evidence type="ECO:0000259" key="5">
    <source>
        <dbReference type="Pfam" id="PF08386"/>
    </source>
</evidence>
<protein>
    <submittedName>
        <fullName evidence="6">Alpha/beta hydrolase</fullName>
    </submittedName>
</protein>
<comment type="similarity">
    <text evidence="1">Belongs to the peptidase S33 family.</text>
</comment>
<evidence type="ECO:0000313" key="7">
    <source>
        <dbReference type="Proteomes" id="UP001231924"/>
    </source>
</evidence>
<name>A0ABT7MH53_9PSEU</name>
<dbReference type="InterPro" id="IPR029058">
    <property type="entry name" value="AB_hydrolase_fold"/>
</dbReference>
<feature type="domain" description="AB hydrolase-1" evidence="4">
    <location>
        <begin position="89"/>
        <end position="239"/>
    </location>
</feature>
<dbReference type="EMBL" id="JASVWF010000009">
    <property type="protein sequence ID" value="MDL5160015.1"/>
    <property type="molecule type" value="Genomic_DNA"/>
</dbReference>
<dbReference type="Pfam" id="PF00561">
    <property type="entry name" value="Abhydrolase_1"/>
    <property type="match status" value="1"/>
</dbReference>
<proteinExistence type="inferred from homology"/>
<sequence>MPRPRRLPALGAIAAVVLFLAACAAPPAAGGAGSPGTAPIRWAPCPDLPGVECGSLEVPLDRADPAGGTVTLAAARLPARDPEHRIGSVVLHRGGPGYGTVDYLGLVAAGTLPAPVDDAVRDRYDVVAVDQRGTGRSGPRIDCGGRVTDPVAYPDSHSALTDRVARDDRVRARCAAGSGGALAHVSTVDAARDLDEVRASLGEERLDLVGQSYGTFLAVVYADLFPDRVGRFVLDSVIDAPGRAAAGRSTMSARTRPDVGTEETLTEFLDACRAGGPRCAFGGSDPAGALDRLLARLPATVGAKDPRVLTAPDVVGQIGALLYQPSTWRSTLAPFLGAVEQALTDPRGAVGDAVATGVAVRAAGDPTAEAVMSAFAAVTCSETAGPGTADEYAASVDDRTAMAPRFAALRAEETLLCLGWPARAAAPLPRLDAPIRTSGRVLLVNDRSDPATPLPGARATQRLLPGSSLLVVDGPGHVAAQQSRCSVTATSGFLVDGDLPADGTVCPPDRAPFAP</sequence>
<dbReference type="RefSeq" id="WP_286056622.1">
    <property type="nucleotide sequence ID" value="NZ_JASVWF010000009.1"/>
</dbReference>
<evidence type="ECO:0000256" key="1">
    <source>
        <dbReference type="ARBA" id="ARBA00010088"/>
    </source>
</evidence>
<feature type="domain" description="Peptidase S33 tripeptidyl aminopeptidase-like C-terminal" evidence="5">
    <location>
        <begin position="405"/>
        <end position="506"/>
    </location>
</feature>
<dbReference type="GO" id="GO:0016787">
    <property type="term" value="F:hydrolase activity"/>
    <property type="evidence" value="ECO:0007669"/>
    <property type="project" value="UniProtKB-KW"/>
</dbReference>
<keyword evidence="3" id="KW-0732">Signal</keyword>
<evidence type="ECO:0000259" key="4">
    <source>
        <dbReference type="Pfam" id="PF00561"/>
    </source>
</evidence>
<dbReference type="InterPro" id="IPR051601">
    <property type="entry name" value="Serine_prot/Carboxylest_S33"/>
</dbReference>
<keyword evidence="2 6" id="KW-0378">Hydrolase</keyword>
<dbReference type="Proteomes" id="UP001231924">
    <property type="component" value="Unassembled WGS sequence"/>
</dbReference>
<feature type="signal peptide" evidence="3">
    <location>
        <begin position="1"/>
        <end position="24"/>
    </location>
</feature>
<keyword evidence="7" id="KW-1185">Reference proteome</keyword>
<dbReference type="PROSITE" id="PS51257">
    <property type="entry name" value="PROKAR_LIPOPROTEIN"/>
    <property type="match status" value="1"/>
</dbReference>
<dbReference type="SUPFAM" id="SSF53474">
    <property type="entry name" value="alpha/beta-Hydrolases"/>
    <property type="match status" value="1"/>
</dbReference>